<evidence type="ECO:0000313" key="9">
    <source>
        <dbReference type="Proteomes" id="UP000703269"/>
    </source>
</evidence>
<dbReference type="PANTHER" id="PTHR45848:SF4">
    <property type="entry name" value="DUAL SPECIFICITY PROTEIN PHOSPHATASE 12"/>
    <property type="match status" value="1"/>
</dbReference>
<dbReference type="InterPro" id="IPR029021">
    <property type="entry name" value="Prot-tyrosine_phosphatase-like"/>
</dbReference>
<dbReference type="InterPro" id="IPR000387">
    <property type="entry name" value="Tyr_Pase_dom"/>
</dbReference>
<dbReference type="PROSITE" id="PS50056">
    <property type="entry name" value="TYR_PHOSPHATASE_2"/>
    <property type="match status" value="1"/>
</dbReference>
<evidence type="ECO:0000259" key="6">
    <source>
        <dbReference type="PROSITE" id="PS50054"/>
    </source>
</evidence>
<dbReference type="Gene3D" id="3.90.190.10">
    <property type="entry name" value="Protein tyrosine phosphatase superfamily"/>
    <property type="match status" value="1"/>
</dbReference>
<proteinExistence type="inferred from homology"/>
<dbReference type="PANTHER" id="PTHR45848">
    <property type="entry name" value="DUAL SPECIFICITY PROTEIN PHOSPHATASE 12 FAMILY MEMBER"/>
    <property type="match status" value="1"/>
</dbReference>
<dbReference type="SMART" id="SM00195">
    <property type="entry name" value="DSPc"/>
    <property type="match status" value="1"/>
</dbReference>
<dbReference type="CDD" id="cd14498">
    <property type="entry name" value="DSP"/>
    <property type="match status" value="1"/>
</dbReference>
<dbReference type="GO" id="GO:0004725">
    <property type="term" value="F:protein tyrosine phosphatase activity"/>
    <property type="evidence" value="ECO:0007669"/>
    <property type="project" value="UniProtKB-EC"/>
</dbReference>
<organism evidence="8 9">
    <name type="scientific">Phanerochaete sordida</name>
    <dbReference type="NCBI Taxonomy" id="48140"/>
    <lineage>
        <taxon>Eukaryota</taxon>
        <taxon>Fungi</taxon>
        <taxon>Dikarya</taxon>
        <taxon>Basidiomycota</taxon>
        <taxon>Agaricomycotina</taxon>
        <taxon>Agaricomycetes</taxon>
        <taxon>Polyporales</taxon>
        <taxon>Phanerochaetaceae</taxon>
        <taxon>Phanerochaete</taxon>
    </lineage>
</organism>
<dbReference type="InterPro" id="IPR020422">
    <property type="entry name" value="TYR_PHOSPHATASE_DUAL_dom"/>
</dbReference>
<dbReference type="Proteomes" id="UP000703269">
    <property type="component" value="Unassembled WGS sequence"/>
</dbReference>
<evidence type="ECO:0000256" key="5">
    <source>
        <dbReference type="SAM" id="MobiDB-lite"/>
    </source>
</evidence>
<feature type="region of interest" description="Disordered" evidence="5">
    <location>
        <begin position="172"/>
        <end position="194"/>
    </location>
</feature>
<evidence type="ECO:0000256" key="1">
    <source>
        <dbReference type="ARBA" id="ARBA00008601"/>
    </source>
</evidence>
<protein>
    <recommendedName>
        <fullName evidence="2">protein-tyrosine-phosphatase</fullName>
        <ecNumber evidence="2">3.1.3.48</ecNumber>
    </recommendedName>
</protein>
<reference evidence="8 9" key="1">
    <citation type="submission" date="2021-08" db="EMBL/GenBank/DDBJ databases">
        <title>Draft Genome Sequence of Phanerochaete sordida strain YK-624.</title>
        <authorList>
            <person name="Mori T."/>
            <person name="Dohra H."/>
            <person name="Suzuki T."/>
            <person name="Kawagishi H."/>
            <person name="Hirai H."/>
        </authorList>
    </citation>
    <scope>NUCLEOTIDE SEQUENCE [LARGE SCALE GENOMIC DNA]</scope>
    <source>
        <strain evidence="8 9">YK-624</strain>
    </source>
</reference>
<feature type="domain" description="Tyrosine-protein phosphatase" evidence="6">
    <location>
        <begin position="5"/>
        <end position="145"/>
    </location>
</feature>
<dbReference type="SUPFAM" id="SSF52799">
    <property type="entry name" value="(Phosphotyrosine protein) phosphatases II"/>
    <property type="match status" value="1"/>
</dbReference>
<accession>A0A9P3GPP3</accession>
<dbReference type="InterPro" id="IPR000340">
    <property type="entry name" value="Dual-sp_phosphatase_cat-dom"/>
</dbReference>
<feature type="region of interest" description="Disordered" evidence="5">
    <location>
        <begin position="237"/>
        <end position="261"/>
    </location>
</feature>
<evidence type="ECO:0000313" key="8">
    <source>
        <dbReference type="EMBL" id="GJE99573.1"/>
    </source>
</evidence>
<dbReference type="EMBL" id="BPQB01000113">
    <property type="protein sequence ID" value="GJE99573.1"/>
    <property type="molecule type" value="Genomic_DNA"/>
</dbReference>
<keyword evidence="9" id="KW-1185">Reference proteome</keyword>
<evidence type="ECO:0000256" key="3">
    <source>
        <dbReference type="ARBA" id="ARBA00022801"/>
    </source>
</evidence>
<gene>
    <name evidence="8" type="ORF">PsYK624_158400</name>
</gene>
<evidence type="ECO:0000256" key="4">
    <source>
        <dbReference type="ARBA" id="ARBA00022912"/>
    </source>
</evidence>
<feature type="compositionally biased region" description="Polar residues" evidence="5">
    <location>
        <begin position="314"/>
        <end position="327"/>
    </location>
</feature>
<dbReference type="EC" id="3.1.3.48" evidence="2"/>
<dbReference type="GO" id="GO:0008138">
    <property type="term" value="F:protein tyrosine/serine/threonine phosphatase activity"/>
    <property type="evidence" value="ECO:0007669"/>
    <property type="project" value="TreeGrafter"/>
</dbReference>
<keyword evidence="4" id="KW-0904">Protein phosphatase</keyword>
<comment type="similarity">
    <text evidence="1">Belongs to the protein-tyrosine phosphatase family. Non-receptor class dual specificity subfamily.</text>
</comment>
<feature type="region of interest" description="Disordered" evidence="5">
    <location>
        <begin position="273"/>
        <end position="368"/>
    </location>
</feature>
<dbReference type="Pfam" id="PF00782">
    <property type="entry name" value="DSPc"/>
    <property type="match status" value="1"/>
</dbReference>
<dbReference type="PROSITE" id="PS00383">
    <property type="entry name" value="TYR_PHOSPHATASE_1"/>
    <property type="match status" value="1"/>
</dbReference>
<evidence type="ECO:0000256" key="2">
    <source>
        <dbReference type="ARBA" id="ARBA00013064"/>
    </source>
</evidence>
<dbReference type="GO" id="GO:0005634">
    <property type="term" value="C:nucleus"/>
    <property type="evidence" value="ECO:0007669"/>
    <property type="project" value="TreeGrafter"/>
</dbReference>
<dbReference type="AlphaFoldDB" id="A0A9P3GPP3"/>
<dbReference type="PROSITE" id="PS50054">
    <property type="entry name" value="TYR_PHOSPHATASE_DUAL"/>
    <property type="match status" value="1"/>
</dbReference>
<name>A0A9P3GPP3_9APHY</name>
<feature type="compositionally biased region" description="Basic and acidic residues" evidence="5">
    <location>
        <begin position="273"/>
        <end position="310"/>
    </location>
</feature>
<dbReference type="OrthoDB" id="2017893at2759"/>
<feature type="domain" description="Tyrosine specific protein phosphatases" evidence="7">
    <location>
        <begin position="66"/>
        <end position="124"/>
    </location>
</feature>
<feature type="compositionally biased region" description="Basic and acidic residues" evidence="5">
    <location>
        <begin position="250"/>
        <end position="259"/>
    </location>
</feature>
<evidence type="ECO:0000259" key="7">
    <source>
        <dbReference type="PROSITE" id="PS50056"/>
    </source>
</evidence>
<dbReference type="InterPro" id="IPR016130">
    <property type="entry name" value="Tyr_Pase_AS"/>
</dbReference>
<keyword evidence="3" id="KW-0378">Hydrolase</keyword>
<comment type="caution">
    <text evidence="8">The sequence shown here is derived from an EMBL/GenBank/DDBJ whole genome shotgun (WGS) entry which is preliminary data.</text>
</comment>
<sequence>MDGWHMNEVIPNLWLGDISSALDPKNLREKNIHSILTAMRGKVVVEETFNRLQISINDVESEDILRHLVVAITFIQAELDKGRGVLVHCLAGISRSTSMVAAYLMYSRGLSPEDALTLIRKARPQVEPNDSFLAQLQIFHKASCRVSMHDKATRMFYLERMVKNIIDGEPVDTEALPLPRTSPREATPSSSNEPRCRIRCKMCRQILATRENMQDHGQLSTLSPSVAYSPVIPSPPAFSSIPDIEPPEDILEHPSEKPAADTSVIDEAEELGRQLSEKVTLDERQEKEESNKEPNTDAGSRGETKTEEVKIPTVVTSDETPSSQPAPRTQAVSAAPSSRPPVTRPTRRPVSMSSVPATAAELSAQQNSDPAFVGLRPELRVTPAPSPSLLALPRAMPTVNPPPNSPILVNPKCSGYFVEPLKWMDAFLDKGELSGKIICPNKKCNAKLGNYDWAGLCCGCKEWIVPGFCISRSKVDEIV</sequence>